<feature type="signal peptide" evidence="1">
    <location>
        <begin position="1"/>
        <end position="17"/>
    </location>
</feature>
<keyword evidence="1" id="KW-0732">Signal</keyword>
<organism evidence="2">
    <name type="scientific">Picea glauca</name>
    <name type="common">White spruce</name>
    <name type="synonym">Pinus glauca</name>
    <dbReference type="NCBI Taxonomy" id="3330"/>
    <lineage>
        <taxon>Eukaryota</taxon>
        <taxon>Viridiplantae</taxon>
        <taxon>Streptophyta</taxon>
        <taxon>Embryophyta</taxon>
        <taxon>Tracheophyta</taxon>
        <taxon>Spermatophyta</taxon>
        <taxon>Pinopsida</taxon>
        <taxon>Pinidae</taxon>
        <taxon>Conifers I</taxon>
        <taxon>Pinales</taxon>
        <taxon>Pinaceae</taxon>
        <taxon>Picea</taxon>
    </lineage>
</organism>
<accession>A0A101LY27</accession>
<evidence type="ECO:0000313" key="2">
    <source>
        <dbReference type="EMBL" id="KUM47457.1"/>
    </source>
</evidence>
<protein>
    <recommendedName>
        <fullName evidence="3">Secreted protein</fullName>
    </recommendedName>
</protein>
<proteinExistence type="predicted"/>
<comment type="caution">
    <text evidence="2">The sequence shown here is derived from an EMBL/GenBank/DDBJ whole genome shotgun (WGS) entry which is preliminary data.</text>
</comment>
<evidence type="ECO:0000256" key="1">
    <source>
        <dbReference type="SAM" id="SignalP"/>
    </source>
</evidence>
<evidence type="ECO:0008006" key="3">
    <source>
        <dbReference type="Google" id="ProtNLM"/>
    </source>
</evidence>
<gene>
    <name evidence="2" type="ORF">ABT39_MTgene5643</name>
</gene>
<reference evidence="2" key="1">
    <citation type="journal article" date="2015" name="Genome Biol. Evol.">
        <title>Organellar Genomes of White Spruce (Picea glauca): Assembly and Annotation.</title>
        <authorList>
            <person name="Jackman S.D."/>
            <person name="Warren R.L."/>
            <person name="Gibb E.A."/>
            <person name="Vandervalk B.P."/>
            <person name="Mohamadi H."/>
            <person name="Chu J."/>
            <person name="Raymond A."/>
            <person name="Pleasance S."/>
            <person name="Coope R."/>
            <person name="Wildung M.R."/>
            <person name="Ritland C.E."/>
            <person name="Bousquet J."/>
            <person name="Jones S.J."/>
            <person name="Bohlmann J."/>
            <person name="Birol I."/>
        </authorList>
    </citation>
    <scope>NUCLEOTIDE SEQUENCE [LARGE SCALE GENOMIC DNA]</scope>
    <source>
        <tissue evidence="2">Flushing bud</tissue>
    </source>
</reference>
<name>A0A101LY27_PICGL</name>
<keyword evidence="2" id="KW-0496">Mitochondrion</keyword>
<dbReference type="AlphaFoldDB" id="A0A101LY27"/>
<dbReference type="EMBL" id="LKAM01000007">
    <property type="protein sequence ID" value="KUM47457.1"/>
    <property type="molecule type" value="Genomic_DNA"/>
</dbReference>
<sequence length="72" mass="8321">MALLLYTQLALFGRSVGLENAYISHRCFLLCCLYPRPMGKLQWIMGQPAQVHWLSQLDKKEKLTPPLCHLHV</sequence>
<geneLocation type="mitochondrion" evidence="2"/>
<feature type="chain" id="PRO_5007100156" description="Secreted protein" evidence="1">
    <location>
        <begin position="18"/>
        <end position="72"/>
    </location>
</feature>